<dbReference type="AlphaFoldDB" id="A0A2T0UPU6"/>
<evidence type="ECO:0000256" key="1">
    <source>
        <dbReference type="SAM" id="MobiDB-lite"/>
    </source>
</evidence>
<name>A0A2T0UPU6_9ACTN</name>
<evidence type="ECO:0000259" key="2">
    <source>
        <dbReference type="Pfam" id="PF19631"/>
    </source>
</evidence>
<dbReference type="InterPro" id="IPR045608">
    <property type="entry name" value="Trypco2"/>
</dbReference>
<dbReference type="Pfam" id="PF19631">
    <property type="entry name" value="Trypco2"/>
    <property type="match status" value="1"/>
</dbReference>
<organism evidence="3 4">
    <name type="scientific">Glycomyces artemisiae</name>
    <dbReference type="NCBI Taxonomy" id="1076443"/>
    <lineage>
        <taxon>Bacteria</taxon>
        <taxon>Bacillati</taxon>
        <taxon>Actinomycetota</taxon>
        <taxon>Actinomycetes</taxon>
        <taxon>Glycomycetales</taxon>
        <taxon>Glycomycetaceae</taxon>
        <taxon>Glycomyces</taxon>
    </lineage>
</organism>
<feature type="domain" description="Trypsin-co-occurring" evidence="2">
    <location>
        <begin position="6"/>
        <end position="82"/>
    </location>
</feature>
<accession>A0A2T0UPU6</accession>
<proteinExistence type="predicted"/>
<dbReference type="EMBL" id="PVTJ01000003">
    <property type="protein sequence ID" value="PRY59857.1"/>
    <property type="molecule type" value="Genomic_DNA"/>
</dbReference>
<dbReference type="RefSeq" id="WP_106363760.1">
    <property type="nucleotide sequence ID" value="NZ_PVTJ01000003.1"/>
</dbReference>
<keyword evidence="4" id="KW-1185">Reference proteome</keyword>
<protein>
    <recommendedName>
        <fullName evidence="2">Trypsin-co-occurring domain-containing protein</fullName>
    </recommendedName>
</protein>
<evidence type="ECO:0000313" key="3">
    <source>
        <dbReference type="EMBL" id="PRY59857.1"/>
    </source>
</evidence>
<dbReference type="Proteomes" id="UP000238176">
    <property type="component" value="Unassembled WGS sequence"/>
</dbReference>
<reference evidence="3 4" key="1">
    <citation type="submission" date="2018-03" db="EMBL/GenBank/DDBJ databases">
        <title>Genomic Encyclopedia of Type Strains, Phase III (KMG-III): the genomes of soil and plant-associated and newly described type strains.</title>
        <authorList>
            <person name="Whitman W."/>
        </authorList>
    </citation>
    <scope>NUCLEOTIDE SEQUENCE [LARGE SCALE GENOMIC DNA]</scope>
    <source>
        <strain evidence="3 4">CGMCC 4.7067</strain>
    </source>
</reference>
<feature type="region of interest" description="Disordered" evidence="1">
    <location>
        <begin position="86"/>
        <end position="105"/>
    </location>
</feature>
<sequence length="105" mass="11239">MASNPPLSDALAQLRDELRKAQLQADPVLRLKVASIQLDLDMEFTEKIEGGVSVNVWSVLSGKAAADRSEARGHRLSLTIEPTFIDDSGDSGDLHVSTPPIADGD</sequence>
<evidence type="ECO:0000313" key="4">
    <source>
        <dbReference type="Proteomes" id="UP000238176"/>
    </source>
</evidence>
<dbReference type="OrthoDB" id="9874992at2"/>
<gene>
    <name evidence="3" type="ORF">B0I28_103331</name>
</gene>
<comment type="caution">
    <text evidence="3">The sequence shown here is derived from an EMBL/GenBank/DDBJ whole genome shotgun (WGS) entry which is preliminary data.</text>
</comment>